<dbReference type="GO" id="GO:0004828">
    <property type="term" value="F:serine-tRNA ligase activity"/>
    <property type="evidence" value="ECO:0007669"/>
    <property type="project" value="UniProtKB-UniRule"/>
</dbReference>
<dbReference type="InterPro" id="IPR015866">
    <property type="entry name" value="Ser-tRNA-synth_1_N"/>
</dbReference>
<comment type="catalytic activity">
    <reaction evidence="10 12">
        <text>tRNA(Sec) + L-serine + ATP = L-seryl-tRNA(Sec) + AMP + diphosphate + H(+)</text>
        <dbReference type="Rhea" id="RHEA:42580"/>
        <dbReference type="Rhea" id="RHEA-COMP:9742"/>
        <dbReference type="Rhea" id="RHEA-COMP:10128"/>
        <dbReference type="ChEBI" id="CHEBI:15378"/>
        <dbReference type="ChEBI" id="CHEBI:30616"/>
        <dbReference type="ChEBI" id="CHEBI:33019"/>
        <dbReference type="ChEBI" id="CHEBI:33384"/>
        <dbReference type="ChEBI" id="CHEBI:78442"/>
        <dbReference type="ChEBI" id="CHEBI:78533"/>
        <dbReference type="ChEBI" id="CHEBI:456215"/>
        <dbReference type="EC" id="6.1.1.11"/>
    </reaction>
</comment>
<dbReference type="Pfam" id="PF02403">
    <property type="entry name" value="Seryl_tRNA_N"/>
    <property type="match status" value="1"/>
</dbReference>
<dbReference type="GO" id="GO:0005737">
    <property type="term" value="C:cytoplasm"/>
    <property type="evidence" value="ECO:0007669"/>
    <property type="project" value="UniProtKB-SubCell"/>
</dbReference>
<feature type="binding site" evidence="12">
    <location>
        <position position="322"/>
    </location>
    <ligand>
        <name>ATP</name>
        <dbReference type="ChEBI" id="CHEBI:30616"/>
    </ligand>
</feature>
<keyword evidence="8 12" id="KW-0648">Protein biosynthesis</keyword>
<evidence type="ECO:0000256" key="9">
    <source>
        <dbReference type="ARBA" id="ARBA00023146"/>
    </source>
</evidence>
<feature type="domain" description="Aminoacyl-transfer RNA synthetases class-II family profile" evidence="15">
    <location>
        <begin position="217"/>
        <end position="454"/>
    </location>
</feature>
<dbReference type="PIRSF" id="PIRSF001529">
    <property type="entry name" value="Ser-tRNA-synth_IIa"/>
    <property type="match status" value="1"/>
</dbReference>
<dbReference type="InterPro" id="IPR002314">
    <property type="entry name" value="aa-tRNA-synt_IIb"/>
</dbReference>
<evidence type="ECO:0000259" key="15">
    <source>
        <dbReference type="PROSITE" id="PS50862"/>
    </source>
</evidence>
<dbReference type="Gene3D" id="1.10.287.40">
    <property type="entry name" value="Serine-tRNA synthetase, tRNA binding domain"/>
    <property type="match status" value="1"/>
</dbReference>
<sequence length="470" mass="52265">MLDINLIREQPEFVKARLATRHDESVTARVDAILELDQRRRALLVQGESLQAERNKINKALGRMKSNRHMSLAAQAHAIQEAVRAIQAEDFARAADLLANPPADVPDSGAQPDLSALTDALRGIGDKVEALTKQAEAVEAEVRDHMLWLPNLPHDSVPQGATSEDNPIGEPIGAIPTFSFTPKPHWELGPALDIIDFERGAKLSGSRFYVLKGMGARLQRALINFCLDQHAANGYTELYLPFIVKEEMLYGAGQFPKFRNEIYTDPDAALYLLPTAEVAITNLHRDEILNAADLPLYYVANTPCWRREATSAGRDVRGIKRVHQFQKVELYKFTTPERSYAEHEAMRADVERLCALLEIPYRVVTLCTGDLGFGMAKTYDIEMYAAGCGEWLEVSSISNAEAFQARRAMIRYRPESGGKVEYVHTLNGSGLAMPRVIIAILENFQQADGSVVVPKVLRPYMGGLEVITPR</sequence>
<keyword evidence="4 12" id="KW-0963">Cytoplasm</keyword>
<dbReference type="PROSITE" id="PS50862">
    <property type="entry name" value="AA_TRNA_LIGASE_II"/>
    <property type="match status" value="1"/>
</dbReference>
<evidence type="ECO:0000256" key="13">
    <source>
        <dbReference type="PIRSR" id="PIRSR001529-1"/>
    </source>
</evidence>
<organism evidence="16 17">
    <name type="scientific">Candidatus Thermofonsia Clade 1 bacterium</name>
    <dbReference type="NCBI Taxonomy" id="2364210"/>
    <lineage>
        <taxon>Bacteria</taxon>
        <taxon>Bacillati</taxon>
        <taxon>Chloroflexota</taxon>
        <taxon>Candidatus Thermofontia</taxon>
        <taxon>Candidatus Thermofonsia Clade 1</taxon>
    </lineage>
</organism>
<feature type="binding site" evidence="13">
    <location>
        <position position="427"/>
    </location>
    <ligand>
        <name>L-serine</name>
        <dbReference type="ChEBI" id="CHEBI:33384"/>
    </ligand>
</feature>
<comment type="catalytic activity">
    <reaction evidence="11 12">
        <text>tRNA(Ser) + L-serine + ATP = L-seryl-tRNA(Ser) + AMP + diphosphate + H(+)</text>
        <dbReference type="Rhea" id="RHEA:12292"/>
        <dbReference type="Rhea" id="RHEA-COMP:9669"/>
        <dbReference type="Rhea" id="RHEA-COMP:9703"/>
        <dbReference type="ChEBI" id="CHEBI:15378"/>
        <dbReference type="ChEBI" id="CHEBI:30616"/>
        <dbReference type="ChEBI" id="CHEBI:33019"/>
        <dbReference type="ChEBI" id="CHEBI:33384"/>
        <dbReference type="ChEBI" id="CHEBI:78442"/>
        <dbReference type="ChEBI" id="CHEBI:78533"/>
        <dbReference type="ChEBI" id="CHEBI:456215"/>
        <dbReference type="EC" id="6.1.1.11"/>
    </reaction>
</comment>
<dbReference type="HAMAP" id="MF_00176">
    <property type="entry name" value="Ser_tRNA_synth_type1"/>
    <property type="match status" value="1"/>
</dbReference>
<gene>
    <name evidence="12" type="primary">serS</name>
    <name evidence="16" type="ORF">CUN51_02605</name>
</gene>
<comment type="subcellular location">
    <subcellularLocation>
        <location evidence="1 12">Cytoplasm</location>
    </subcellularLocation>
</comment>
<evidence type="ECO:0000256" key="10">
    <source>
        <dbReference type="ARBA" id="ARBA00047929"/>
    </source>
</evidence>
<comment type="similarity">
    <text evidence="3 12">Belongs to the class-II aminoacyl-tRNA synthetase family. Type-1 seryl-tRNA synthetase subfamily.</text>
</comment>
<dbReference type="NCBIfam" id="TIGR00414">
    <property type="entry name" value="serS"/>
    <property type="match status" value="1"/>
</dbReference>
<feature type="binding site" evidence="12 14">
    <location>
        <begin position="393"/>
        <end position="396"/>
    </location>
    <ligand>
        <name>ATP</name>
        <dbReference type="ChEBI" id="CHEBI:30616"/>
    </ligand>
</feature>
<dbReference type="InterPro" id="IPR045864">
    <property type="entry name" value="aa-tRNA-synth_II/BPL/LPL"/>
</dbReference>
<name>A0A2M8P2S9_9CHLR</name>
<dbReference type="GO" id="GO:0016260">
    <property type="term" value="P:selenocysteine biosynthetic process"/>
    <property type="evidence" value="ECO:0007669"/>
    <property type="project" value="UniProtKB-UniRule"/>
</dbReference>
<keyword evidence="6 12" id="KW-0547">Nucleotide-binding</keyword>
<dbReference type="InterPro" id="IPR002317">
    <property type="entry name" value="Ser-tRNA-ligase_type_1"/>
</dbReference>
<keyword evidence="5 12" id="KW-0436">Ligase</keyword>
<dbReference type="GO" id="GO:0005524">
    <property type="term" value="F:ATP binding"/>
    <property type="evidence" value="ECO:0007669"/>
    <property type="project" value="UniProtKB-UniRule"/>
</dbReference>
<proteinExistence type="inferred from homology"/>
<evidence type="ECO:0000256" key="7">
    <source>
        <dbReference type="ARBA" id="ARBA00022840"/>
    </source>
</evidence>
<dbReference type="EC" id="6.1.1.11" evidence="12"/>
<dbReference type="InterPro" id="IPR042103">
    <property type="entry name" value="SerRS_1_N_sf"/>
</dbReference>
<dbReference type="PANTHER" id="PTHR43697">
    <property type="entry name" value="SERYL-TRNA SYNTHETASE"/>
    <property type="match status" value="1"/>
</dbReference>
<evidence type="ECO:0000256" key="5">
    <source>
        <dbReference type="ARBA" id="ARBA00022598"/>
    </source>
</evidence>
<comment type="function">
    <text evidence="12">Catalyzes the attachment of serine to tRNA(Ser). Is also able to aminoacylate tRNA(Sec) with serine, to form the misacylated tRNA L-seryl-tRNA(Sec), which will be further converted into selenocysteinyl-tRNA(Sec).</text>
</comment>
<feature type="binding site" evidence="12">
    <location>
        <begin position="275"/>
        <end position="277"/>
    </location>
    <ligand>
        <name>L-serine</name>
        <dbReference type="ChEBI" id="CHEBI:33384"/>
    </ligand>
</feature>
<dbReference type="Proteomes" id="UP000228921">
    <property type="component" value="Unassembled WGS sequence"/>
</dbReference>
<evidence type="ECO:0000256" key="11">
    <source>
        <dbReference type="ARBA" id="ARBA00048823"/>
    </source>
</evidence>
<keyword evidence="9 12" id="KW-0030">Aminoacyl-tRNA synthetase</keyword>
<feature type="binding site" evidence="13">
    <location>
        <position position="275"/>
    </location>
    <ligand>
        <name>L-serine</name>
        <dbReference type="ChEBI" id="CHEBI:33384"/>
    </ligand>
</feature>
<dbReference type="InterPro" id="IPR033729">
    <property type="entry name" value="SerRS_core"/>
</dbReference>
<feature type="binding site" evidence="12 14">
    <location>
        <begin position="306"/>
        <end position="308"/>
    </location>
    <ligand>
        <name>ATP</name>
        <dbReference type="ChEBI" id="CHEBI:30616"/>
    </ligand>
</feature>
<dbReference type="Gene3D" id="3.30.930.10">
    <property type="entry name" value="Bira Bifunctional Protein, Domain 2"/>
    <property type="match status" value="1"/>
</dbReference>
<dbReference type="GO" id="GO:0006434">
    <property type="term" value="P:seryl-tRNA aminoacylation"/>
    <property type="evidence" value="ECO:0007669"/>
    <property type="project" value="UniProtKB-UniRule"/>
</dbReference>
<comment type="domain">
    <text evidence="12">Consists of two distinct domains, a catalytic core and a N-terminal extension that is involved in tRNA binding.</text>
</comment>
<evidence type="ECO:0000313" key="16">
    <source>
        <dbReference type="EMBL" id="PJF31852.1"/>
    </source>
</evidence>
<comment type="subunit">
    <text evidence="12">Homodimer. The tRNA molecule binds across the dimer.</text>
</comment>
<evidence type="ECO:0000256" key="4">
    <source>
        <dbReference type="ARBA" id="ARBA00022490"/>
    </source>
</evidence>
<dbReference type="InterPro" id="IPR006195">
    <property type="entry name" value="aa-tRNA-synth_II"/>
</dbReference>
<evidence type="ECO:0000256" key="6">
    <source>
        <dbReference type="ARBA" id="ARBA00022741"/>
    </source>
</evidence>
<evidence type="ECO:0000256" key="2">
    <source>
        <dbReference type="ARBA" id="ARBA00005045"/>
    </source>
</evidence>
<feature type="binding site" evidence="12 13">
    <location>
        <position position="329"/>
    </location>
    <ligand>
        <name>L-serine</name>
        <dbReference type="ChEBI" id="CHEBI:33384"/>
    </ligand>
</feature>
<dbReference type="PANTHER" id="PTHR43697:SF1">
    <property type="entry name" value="SERINE--TRNA LIGASE"/>
    <property type="match status" value="1"/>
</dbReference>
<keyword evidence="7 12" id="KW-0067">ATP-binding</keyword>
<evidence type="ECO:0000256" key="14">
    <source>
        <dbReference type="PIRSR" id="PIRSR001529-2"/>
    </source>
</evidence>
<evidence type="ECO:0000256" key="1">
    <source>
        <dbReference type="ARBA" id="ARBA00004496"/>
    </source>
</evidence>
<evidence type="ECO:0000256" key="3">
    <source>
        <dbReference type="ARBA" id="ARBA00010728"/>
    </source>
</evidence>
<dbReference type="UniPathway" id="UPA00906">
    <property type="reaction ID" value="UER00895"/>
</dbReference>
<dbReference type="PRINTS" id="PR00981">
    <property type="entry name" value="TRNASYNTHSER"/>
</dbReference>
<protein>
    <recommendedName>
        <fullName evidence="12">Serine--tRNA ligase</fullName>
        <ecNumber evidence="12">6.1.1.11</ecNumber>
    </recommendedName>
    <alternativeName>
        <fullName evidence="12">Seryl-tRNA synthetase</fullName>
        <shortName evidence="12">SerRS</shortName>
    </alternativeName>
    <alternativeName>
        <fullName evidence="12">Seryl-tRNA(Ser/Sec) synthetase</fullName>
    </alternativeName>
</protein>
<dbReference type="Pfam" id="PF00587">
    <property type="entry name" value="tRNA-synt_2b"/>
    <property type="match status" value="1"/>
</dbReference>
<feature type="binding site" evidence="14">
    <location>
        <begin position="322"/>
        <end position="325"/>
    </location>
    <ligand>
        <name>ATP</name>
        <dbReference type="ChEBI" id="CHEBI:30616"/>
    </ligand>
</feature>
<evidence type="ECO:0000256" key="12">
    <source>
        <dbReference type="HAMAP-Rule" id="MF_00176"/>
    </source>
</evidence>
<evidence type="ECO:0000256" key="8">
    <source>
        <dbReference type="ARBA" id="ARBA00022917"/>
    </source>
</evidence>
<dbReference type="SUPFAM" id="SSF55681">
    <property type="entry name" value="Class II aaRS and biotin synthetases"/>
    <property type="match status" value="1"/>
</dbReference>
<dbReference type="EMBL" id="PGTK01000002">
    <property type="protein sequence ID" value="PJF31852.1"/>
    <property type="molecule type" value="Genomic_DNA"/>
</dbReference>
<reference evidence="16 17" key="1">
    <citation type="submission" date="2017-11" db="EMBL/GenBank/DDBJ databases">
        <title>Evolution of Phototrophy in the Chloroflexi Phylum Driven by Horizontal Gene Transfer.</title>
        <authorList>
            <person name="Ward L.M."/>
            <person name="Hemp J."/>
            <person name="Shih P.M."/>
            <person name="Mcglynn S.E."/>
            <person name="Fischer W."/>
        </authorList>
    </citation>
    <scope>NUCLEOTIDE SEQUENCE [LARGE SCALE GENOMIC DNA]</scope>
    <source>
        <strain evidence="16">CP2_2F</strain>
    </source>
</reference>
<feature type="binding site" evidence="12">
    <location>
        <position position="429"/>
    </location>
    <ligand>
        <name>L-serine</name>
        <dbReference type="ChEBI" id="CHEBI:33384"/>
    </ligand>
</feature>
<comment type="caution">
    <text evidence="16">The sequence shown here is derived from an EMBL/GenBank/DDBJ whole genome shotgun (WGS) entry which is preliminary data.</text>
</comment>
<dbReference type="SUPFAM" id="SSF46589">
    <property type="entry name" value="tRNA-binding arm"/>
    <property type="match status" value="2"/>
</dbReference>
<comment type="pathway">
    <text evidence="2 12">Aminoacyl-tRNA biosynthesis; selenocysteinyl-tRNA(Sec) biosynthesis; L-seryl-tRNA(Sec) from L-serine and tRNA(Sec): step 1/1.</text>
</comment>
<accession>A0A2M8P2S9</accession>
<dbReference type="CDD" id="cd00770">
    <property type="entry name" value="SerRS_core"/>
    <property type="match status" value="1"/>
</dbReference>
<feature type="binding site" evidence="13">
    <location>
        <position position="306"/>
    </location>
    <ligand>
        <name>L-serine</name>
        <dbReference type="ChEBI" id="CHEBI:33384"/>
    </ligand>
</feature>
<dbReference type="InterPro" id="IPR010978">
    <property type="entry name" value="tRNA-bd_arm"/>
</dbReference>
<dbReference type="AlphaFoldDB" id="A0A2M8P2S9"/>
<evidence type="ECO:0000313" key="17">
    <source>
        <dbReference type="Proteomes" id="UP000228921"/>
    </source>
</evidence>